<reference evidence="3" key="1">
    <citation type="submission" date="2020-05" db="EMBL/GenBank/DDBJ databases">
        <authorList>
            <person name="Chiriac C."/>
            <person name="Salcher M."/>
            <person name="Ghai R."/>
            <person name="Kavagutti S V."/>
        </authorList>
    </citation>
    <scope>NUCLEOTIDE SEQUENCE</scope>
</reference>
<name>A0A6J6TS52_9ZZZZ</name>
<feature type="domain" description="MoaB/Mog" evidence="1">
    <location>
        <begin position="130"/>
        <end position="276"/>
    </location>
</feature>
<protein>
    <submittedName>
        <fullName evidence="3">Unannotated protein</fullName>
    </submittedName>
</protein>
<proteinExistence type="predicted"/>
<evidence type="ECO:0000313" key="3">
    <source>
        <dbReference type="EMBL" id="CAB4749968.1"/>
    </source>
</evidence>
<dbReference type="EMBL" id="CAFAAV010000002">
    <property type="protein sequence ID" value="CAB4800006.1"/>
    <property type="molecule type" value="Genomic_DNA"/>
</dbReference>
<evidence type="ECO:0000259" key="1">
    <source>
        <dbReference type="SMART" id="SM00852"/>
    </source>
</evidence>
<sequence length="307" mass="32104">MPDLDLFDKTELWLMGVALVDVFLPDLAKAAAAALSLEPHEVFVTDVRDDHVVFDVLAPRVPLEAILGRGDDLLRAVAKVPGVKLAEDAALHSRGVLGVLGTPAEQVEGVLAAATTLDANLRAYVARRVAVVSTGPEVDDGRIHDTNFEAIAEVLGAANYEVTFGGVAGDDERSIAGRVARLAEDGYGIVITTGGVGAEDKDRTIEAFELLAANMPDSSFCTAVLATYEVGHGRHVKPHVRVGAGLLGDVVVVALPGPTREVQAALPALLQALQQGSAPAQIAEAVAAPIRALWLDRGPTHHHGGHH</sequence>
<dbReference type="AlphaFoldDB" id="A0A6J6TS52"/>
<organism evidence="3">
    <name type="scientific">freshwater metagenome</name>
    <dbReference type="NCBI Taxonomy" id="449393"/>
    <lineage>
        <taxon>unclassified sequences</taxon>
        <taxon>metagenomes</taxon>
        <taxon>ecological metagenomes</taxon>
    </lineage>
</organism>
<dbReference type="EMBL" id="CAFBIY010000002">
    <property type="protein sequence ID" value="CAB4846029.1"/>
    <property type="molecule type" value="Genomic_DNA"/>
</dbReference>
<dbReference type="Pfam" id="PF00994">
    <property type="entry name" value="MoCF_biosynth"/>
    <property type="match status" value="1"/>
</dbReference>
<dbReference type="EMBL" id="CAESGF010000045">
    <property type="protein sequence ID" value="CAB4365751.1"/>
    <property type="molecule type" value="Genomic_DNA"/>
</dbReference>
<dbReference type="InterPro" id="IPR050101">
    <property type="entry name" value="CinA"/>
</dbReference>
<gene>
    <name evidence="3" type="ORF">UFOPK2656_03484</name>
    <name evidence="4" type="ORF">UFOPK3099_00059</name>
    <name evidence="5" type="ORF">UFOPK3267_00060</name>
    <name evidence="6" type="ORF">UFOPK3651_03326</name>
    <name evidence="7" type="ORF">UFOPK3931_01559</name>
    <name evidence="2" type="ORF">UFOPK4189_03493</name>
</gene>
<evidence type="ECO:0000313" key="2">
    <source>
        <dbReference type="EMBL" id="CAB4365751.1"/>
    </source>
</evidence>
<dbReference type="EMBL" id="CAEZYF010000040">
    <property type="protein sequence ID" value="CAB4749968.1"/>
    <property type="molecule type" value="Genomic_DNA"/>
</dbReference>
<dbReference type="EMBL" id="CAFBMT010000037">
    <property type="protein sequence ID" value="CAB4958094.1"/>
    <property type="molecule type" value="Genomic_DNA"/>
</dbReference>
<evidence type="ECO:0000313" key="6">
    <source>
        <dbReference type="EMBL" id="CAB4958094.1"/>
    </source>
</evidence>
<dbReference type="SMART" id="SM00852">
    <property type="entry name" value="MoCF_biosynth"/>
    <property type="match status" value="1"/>
</dbReference>
<dbReference type="SUPFAM" id="SSF53218">
    <property type="entry name" value="Molybdenum cofactor biosynthesis proteins"/>
    <property type="match status" value="1"/>
</dbReference>
<dbReference type="InterPro" id="IPR001453">
    <property type="entry name" value="MoaB/Mog_dom"/>
</dbReference>
<dbReference type="PANTHER" id="PTHR13939:SF0">
    <property type="entry name" value="NMN AMIDOHYDROLASE-LIKE PROTEIN YFAY"/>
    <property type="match status" value="1"/>
</dbReference>
<evidence type="ECO:0000313" key="7">
    <source>
        <dbReference type="EMBL" id="CAB4992383.1"/>
    </source>
</evidence>
<evidence type="ECO:0000313" key="5">
    <source>
        <dbReference type="EMBL" id="CAB4846029.1"/>
    </source>
</evidence>
<dbReference type="EMBL" id="CAFBOL010000037">
    <property type="protein sequence ID" value="CAB4992383.1"/>
    <property type="molecule type" value="Genomic_DNA"/>
</dbReference>
<dbReference type="Gene3D" id="3.40.980.10">
    <property type="entry name" value="MoaB/Mog-like domain"/>
    <property type="match status" value="1"/>
</dbReference>
<evidence type="ECO:0000313" key="4">
    <source>
        <dbReference type="EMBL" id="CAB4800006.1"/>
    </source>
</evidence>
<dbReference type="PANTHER" id="PTHR13939">
    <property type="entry name" value="NICOTINAMIDE-NUCLEOTIDE AMIDOHYDROLASE PNCC"/>
    <property type="match status" value="1"/>
</dbReference>
<accession>A0A6J6TS52</accession>
<dbReference type="InterPro" id="IPR036425">
    <property type="entry name" value="MoaB/Mog-like_dom_sf"/>
</dbReference>